<evidence type="ECO:0000313" key="1">
    <source>
        <dbReference type="EMBL" id="CAG6472344.1"/>
    </source>
</evidence>
<reference evidence="1" key="1">
    <citation type="submission" date="2021-05" db="EMBL/GenBank/DDBJ databases">
        <authorList>
            <person name="Alioto T."/>
            <person name="Alioto T."/>
            <person name="Gomez Garrido J."/>
        </authorList>
    </citation>
    <scope>NUCLEOTIDE SEQUENCE</scope>
</reference>
<sequence length="118" mass="13004">MFSSRQLECGSVVPGEVESTEIIWTTGHRRPPFRTTHTLPACPQRAVCHSTFQHRATNDLLSDLSGLLLGSANAFGKLIRSANLLHKPVPPNPLSRSFKTTNNTTFSRNFPPEIGFTS</sequence>
<protein>
    <submittedName>
        <fullName evidence="1">(northern house mosquito) hypothetical protein</fullName>
    </submittedName>
</protein>
<name>A0A8D8BAB2_CULPI</name>
<dbReference type="AlphaFoldDB" id="A0A8D8BAB2"/>
<accession>A0A8D8BAB2</accession>
<organism evidence="1">
    <name type="scientific">Culex pipiens</name>
    <name type="common">House mosquito</name>
    <dbReference type="NCBI Taxonomy" id="7175"/>
    <lineage>
        <taxon>Eukaryota</taxon>
        <taxon>Metazoa</taxon>
        <taxon>Ecdysozoa</taxon>
        <taxon>Arthropoda</taxon>
        <taxon>Hexapoda</taxon>
        <taxon>Insecta</taxon>
        <taxon>Pterygota</taxon>
        <taxon>Neoptera</taxon>
        <taxon>Endopterygota</taxon>
        <taxon>Diptera</taxon>
        <taxon>Nematocera</taxon>
        <taxon>Culicoidea</taxon>
        <taxon>Culicidae</taxon>
        <taxon>Culicinae</taxon>
        <taxon>Culicini</taxon>
        <taxon>Culex</taxon>
        <taxon>Culex</taxon>
    </lineage>
</organism>
<dbReference type="EMBL" id="HBUE01070298">
    <property type="protein sequence ID" value="CAG6472344.1"/>
    <property type="molecule type" value="Transcribed_RNA"/>
</dbReference>
<proteinExistence type="predicted"/>